<sequence length="1438" mass="163603">MPRLSYLGEIDPYKKPIKPHIFLAKPNREIIAKISEAYNVKYREMILQLNDITFDVPYDLDFNHSIERNRNTDLFKERYLLKVVRGTRVEWFTITKIHDNMDEEKDFMSIEASSLGYQLRSRLLKSYHNDSAHAKTVLTEVLRGTNWTTDYIDADFQLTYREFDFPDTNVLDAVYQIAETYNAVIQWNTTSRTISMMKPELFGVNKGLKFSYGHYLKTLGKESNSDEMVTRLKAYGKDGLSIQNVNPTGQPFIENFSYFMFPFERDSNRNVINHSEYMSDSLCHALIDYSELIENKKDEFGNLLKQKESLQSTLSSKDNELKTLLKQEAAVDNIVTLQQADNNMWFYKYNHNASPVLNTTKLNPLNAYVLMIKVNSTDNLTVKVNGIVVNVVSGAWVTIGKSKFSSFESIETSGSSTGNEIYIQIANITELEYSTSNNEGVLIEKYCIDNKKIQIQAKKSEIAELNKQINAIETSISTLRQMMAAENNFTPEQLGELNDYIFEGTFSDEKYIDEHDLFKDAKEKFIELQKPQLVINISVVDFLRIIEEQHNWSKLVLGDTVTIEYEKIGVKVTARIIGIEFDYENFDINLTIANVKDITDNRKLFEKYIYNSNYTSVVVNGSKDRWGQAVKDSSEMSQLFENFWNKVTNEINMASNEYVTIDRKGITIIDPNDPLRFLRATHGTLGLTRSGGLRFETAISPDGIIAEMVLGKLILGERVTIGDPNGVWLTEGPRTTITDRCGREVMKLGLYDLNPDKFGMILNRFATPDCSDTTIINRVIVDRDEGFLIERKEGSGWNKTAWLDMDGYFNGRGIKIDYMSGILNNGILLDNLNGLVITRSDNQVRTRLNATEGFSIERFENNQWKKKFFADINGQFYSNDLIARRLRIVNDLDDLLLDSNTNYMNIGRFENIITDGKLTAVEKLTLKQEWETIQTEYQKLKYQAEQYEYSDRDHRTVSHINIPPFVNAFVALGNYVNPLLADMSATTPIDREEFKTKFQTYYDQAKRIINEITDALKFSSWQFGIPYNRVTMDVENGLLVERSDNKFRSIFNATYGILLQKNVNGSWINQFSVSSSDGVIEARGLRIFDTDIDMMKGKLTNGITIDPSNGIVVTRSDGVTKVGMDSLKGMYIQRNGRDVFWADTNGILHAVDLIAERLILNGQNGKLLIDANKNLIDFDAFDMKLGTLTAKDILSQMITSDVGFIANLTANRLKTIGINAEKDWSNYISIIGNEARWITGKVKDGTSGVQEIAPDGNPLFWKDAQRSGITTTNTGMPVMKFEYDEKVKMRQYFENTGIDATPVIEMGEGDSNTNPLSARGFIKKPNGSWDFTYYSSNYAKERSIVHRDDGLYLFSQEEKINIDCNDLNANVTGGVNINHASGLKLEVNPAGNIFKLTMPNGSYTEWSSSGKKEYIVGDIYSECTGKHTTKASEIHLDA</sequence>
<dbReference type="EMBL" id="JBHTLU010000012">
    <property type="protein sequence ID" value="MFD1219466.1"/>
    <property type="molecule type" value="Genomic_DNA"/>
</dbReference>
<organism evidence="4 5">
    <name type="scientific">Paenibacillus vulneris</name>
    <dbReference type="NCBI Taxonomy" id="1133364"/>
    <lineage>
        <taxon>Bacteria</taxon>
        <taxon>Bacillati</taxon>
        <taxon>Bacillota</taxon>
        <taxon>Bacilli</taxon>
        <taxon>Bacillales</taxon>
        <taxon>Paenibacillaceae</taxon>
        <taxon>Paenibacillus</taxon>
    </lineage>
</organism>
<dbReference type="Pfam" id="PF06605">
    <property type="entry name" value="Prophage_tail"/>
    <property type="match status" value="1"/>
</dbReference>
<feature type="domain" description="Tail spike" evidence="2">
    <location>
        <begin position="125"/>
        <end position="258"/>
    </location>
</feature>
<keyword evidence="1" id="KW-0175">Coiled coil</keyword>
<evidence type="ECO:0000259" key="3">
    <source>
        <dbReference type="Pfam" id="PF24049"/>
    </source>
</evidence>
<name>A0ABW3UHT1_9BACL</name>
<dbReference type="InterPro" id="IPR010572">
    <property type="entry name" value="Tail_dom"/>
</dbReference>
<dbReference type="RefSeq" id="WP_345595420.1">
    <property type="nucleotide sequence ID" value="NZ_BAABJG010000063.1"/>
</dbReference>
<protein>
    <submittedName>
        <fullName evidence="4">Phage tail spike protein</fullName>
    </submittedName>
</protein>
<evidence type="ECO:0000259" key="2">
    <source>
        <dbReference type="Pfam" id="PF06605"/>
    </source>
</evidence>
<evidence type="ECO:0000256" key="1">
    <source>
        <dbReference type="SAM" id="Coils"/>
    </source>
</evidence>
<feature type="domain" description="YOMG-like N-terminal" evidence="3">
    <location>
        <begin position="23"/>
        <end position="111"/>
    </location>
</feature>
<accession>A0ABW3UHT1</accession>
<evidence type="ECO:0000313" key="4">
    <source>
        <dbReference type="EMBL" id="MFD1219466.1"/>
    </source>
</evidence>
<feature type="coiled-coil region" evidence="1">
    <location>
        <begin position="293"/>
        <end position="327"/>
    </location>
</feature>
<dbReference type="NCBIfam" id="TIGR01665">
    <property type="entry name" value="put_anti_recept"/>
    <property type="match status" value="2"/>
</dbReference>
<dbReference type="Pfam" id="PF24049">
    <property type="entry name" value="YOMG_N"/>
    <property type="match status" value="1"/>
</dbReference>
<comment type="caution">
    <text evidence="4">The sequence shown here is derived from an EMBL/GenBank/DDBJ whole genome shotgun (WGS) entry which is preliminary data.</text>
</comment>
<gene>
    <name evidence="4" type="ORF">ACFQ4B_05010</name>
</gene>
<feature type="coiled-coil region" evidence="1">
    <location>
        <begin position="448"/>
        <end position="482"/>
    </location>
</feature>
<evidence type="ECO:0000313" key="5">
    <source>
        <dbReference type="Proteomes" id="UP001597180"/>
    </source>
</evidence>
<keyword evidence="5" id="KW-1185">Reference proteome</keyword>
<dbReference type="Proteomes" id="UP001597180">
    <property type="component" value="Unassembled WGS sequence"/>
</dbReference>
<reference evidence="5" key="1">
    <citation type="journal article" date="2019" name="Int. J. Syst. Evol. Microbiol.">
        <title>The Global Catalogue of Microorganisms (GCM) 10K type strain sequencing project: providing services to taxonomists for standard genome sequencing and annotation.</title>
        <authorList>
            <consortium name="The Broad Institute Genomics Platform"/>
            <consortium name="The Broad Institute Genome Sequencing Center for Infectious Disease"/>
            <person name="Wu L."/>
            <person name="Ma J."/>
        </authorList>
    </citation>
    <scope>NUCLEOTIDE SEQUENCE [LARGE SCALE GENOMIC DNA]</scope>
    <source>
        <strain evidence="5">CCUG 53270</strain>
    </source>
</reference>
<dbReference type="InterPro" id="IPR057796">
    <property type="entry name" value="YOMG-like_N"/>
</dbReference>
<dbReference type="InterPro" id="IPR007119">
    <property type="entry name" value="Phage_tail_spike_N"/>
</dbReference>
<proteinExistence type="predicted"/>